<sequence length="227" mass="25849">MSKFTVDSFIVELGFNENVIKGLQRVEKAALQSAQRIERNLNKAFKVDTKQLDSNLTSSLGQLERKFNKTFDKIEQRARNTKVFQFATRFNDTVNPPKQPRQPRISGNRAITAAHSVNMSKLRDFNPMLEKYFRSQYYSLSSKSKTLGNEAFNRELAKLNQNLRETLSKFNKTTSKNNHSENASNGLDVLATSAIKAGTAIYSFQTALEAYKKVMEIDPTHVIWTQA</sequence>
<dbReference type="EMBL" id="UGBW01000003">
    <property type="protein sequence ID" value="STH82997.1"/>
    <property type="molecule type" value="Genomic_DNA"/>
</dbReference>
<evidence type="ECO:0000313" key="1">
    <source>
        <dbReference type="EMBL" id="STH82997.1"/>
    </source>
</evidence>
<dbReference type="Proteomes" id="UP000255093">
    <property type="component" value="Unassembled WGS sequence"/>
</dbReference>
<protein>
    <submittedName>
        <fullName evidence="1">Phage tail tape measure protein</fullName>
    </submittedName>
</protein>
<evidence type="ECO:0000313" key="2">
    <source>
        <dbReference type="Proteomes" id="UP000255093"/>
    </source>
</evidence>
<reference evidence="1 2" key="1">
    <citation type="submission" date="2018-06" db="EMBL/GenBank/DDBJ databases">
        <authorList>
            <consortium name="Pathogen Informatics"/>
            <person name="Doyle S."/>
        </authorList>
    </citation>
    <scope>NUCLEOTIDE SEQUENCE [LARGE SCALE GENOMIC DNA]</scope>
    <source>
        <strain evidence="1 2">NCTC8621</strain>
    </source>
</reference>
<accession>A0A376PWE6</accession>
<gene>
    <name evidence="1" type="ORF">NCTC8621_03007</name>
</gene>
<proteinExistence type="predicted"/>
<dbReference type="AlphaFoldDB" id="A0A376PWE6"/>
<organism evidence="1 2">
    <name type="scientific">Escherichia coli</name>
    <dbReference type="NCBI Taxonomy" id="562"/>
    <lineage>
        <taxon>Bacteria</taxon>
        <taxon>Pseudomonadati</taxon>
        <taxon>Pseudomonadota</taxon>
        <taxon>Gammaproteobacteria</taxon>
        <taxon>Enterobacterales</taxon>
        <taxon>Enterobacteriaceae</taxon>
        <taxon>Escherichia</taxon>
    </lineage>
</organism>
<name>A0A376PWE6_ECOLX</name>